<protein>
    <submittedName>
        <fullName evidence="1">PAAR domain-containing protein</fullName>
    </submittedName>
</protein>
<evidence type="ECO:0000313" key="2">
    <source>
        <dbReference type="Proteomes" id="UP001284654"/>
    </source>
</evidence>
<dbReference type="CDD" id="cd14744">
    <property type="entry name" value="PAAR_CT_2"/>
    <property type="match status" value="1"/>
</dbReference>
<evidence type="ECO:0000313" key="1">
    <source>
        <dbReference type="EMBL" id="MDV4314342.1"/>
    </source>
</evidence>
<organism evidence="1 2">
    <name type="scientific">Acinetobacter indicus</name>
    <dbReference type="NCBI Taxonomy" id="756892"/>
    <lineage>
        <taxon>Bacteria</taxon>
        <taxon>Pseudomonadati</taxon>
        <taxon>Pseudomonadota</taxon>
        <taxon>Gammaproteobacteria</taxon>
        <taxon>Moraxellales</taxon>
        <taxon>Moraxellaceae</taxon>
        <taxon>Acinetobacter</taxon>
    </lineage>
</organism>
<dbReference type="Pfam" id="PF05488">
    <property type="entry name" value="PAAR_motif"/>
    <property type="match status" value="1"/>
</dbReference>
<reference evidence="1" key="1">
    <citation type="submission" date="2023-10" db="EMBL/GenBank/DDBJ databases">
        <authorList>
            <person name="Sykes E.M.E."/>
            <person name="Khan I.U.H."/>
            <person name="Kumar A."/>
        </authorList>
    </citation>
    <scope>NUCLEOTIDE SEQUENCE</scope>
    <source>
        <strain evidence="1">IK5</strain>
    </source>
</reference>
<dbReference type="RefSeq" id="WP_180088904.1">
    <property type="nucleotide sequence ID" value="NZ_JAWJYY010000001.1"/>
</dbReference>
<dbReference type="Proteomes" id="UP001284654">
    <property type="component" value="Unassembled WGS sequence"/>
</dbReference>
<dbReference type="InterPro" id="IPR008727">
    <property type="entry name" value="PAAR_motif"/>
</dbReference>
<dbReference type="AlphaFoldDB" id="A0AAW8Z0C0"/>
<dbReference type="Gene3D" id="2.60.200.60">
    <property type="match status" value="1"/>
</dbReference>
<sequence length="284" mass="31385">MAKGFAIHNAPTDHGGLIPATQFRDSQMGNAFVRAGDGHYCPKCKCWSTVIKSHDHVIIDSKPVAYVGDKLTCGATIQPQQSHVVGESGGSSFLSSVLVFQPINSQQSLASSFNSQKKYENYYIERNKTDYVKFKTGIPPYDEDKKGLFGTIAQLASGACDFIVTYIVKSKELFITVSYIPPTVKHDANKIIPRATLRLYKEKNRKFELLKTQELKLGGGIWNTERGKEPVGFCTISLPEPDLSLLRVEVDLGYVLKFDGGIVTPIPSFKTHTFTLNSASREAI</sequence>
<dbReference type="EMBL" id="JAWJYY010000001">
    <property type="protein sequence ID" value="MDV4314342.1"/>
    <property type="molecule type" value="Genomic_DNA"/>
</dbReference>
<gene>
    <name evidence="1" type="ORF">MSG88_00690</name>
</gene>
<accession>A0AAW8Z0C0</accession>
<comment type="caution">
    <text evidence="1">The sequence shown here is derived from an EMBL/GenBank/DDBJ whole genome shotgun (WGS) entry which is preliminary data.</text>
</comment>
<proteinExistence type="predicted"/>
<name>A0AAW8Z0C0_9GAMM</name>